<dbReference type="Proteomes" id="UP001433508">
    <property type="component" value="Unassembled WGS sequence"/>
</dbReference>
<organism evidence="1 2">
    <name type="scientific">Lipomyces kononenkoae</name>
    <name type="common">Yeast</name>
    <dbReference type="NCBI Taxonomy" id="34357"/>
    <lineage>
        <taxon>Eukaryota</taxon>
        <taxon>Fungi</taxon>
        <taxon>Dikarya</taxon>
        <taxon>Ascomycota</taxon>
        <taxon>Saccharomycotina</taxon>
        <taxon>Lipomycetes</taxon>
        <taxon>Lipomycetales</taxon>
        <taxon>Lipomycetaceae</taxon>
        <taxon>Lipomyces</taxon>
    </lineage>
</organism>
<keyword evidence="2" id="KW-1185">Reference proteome</keyword>
<name>A0ACC3T8C5_LIPKO</name>
<protein>
    <submittedName>
        <fullName evidence="1">Uncharacterized protein</fullName>
    </submittedName>
</protein>
<comment type="caution">
    <text evidence="1">The sequence shown here is derived from an EMBL/GenBank/DDBJ whole genome shotgun (WGS) entry which is preliminary data.</text>
</comment>
<gene>
    <name evidence="1" type="ORF">V1525DRAFT_396192</name>
</gene>
<sequence length="217" mass="23274">MRSNFHFLLALVVVLLSLVDVTEAQSKNKAADLQIGITKKIPKEQCKRKSRNGDLVYIHYTGRLKDGTVFDSSIGRDSPFQFTLGQGQVIAGWDKGILGMCVGEKRKLTIPPHLGYGDKGVGRIPAGATLIFDAELVSIAGYTPSSGVQAPAATEEAQIDIPGETTGEATPETTSEDVVATPEPEAVETETEEQFVSILPVDSDLDAETEEAARDEL</sequence>
<evidence type="ECO:0000313" key="1">
    <source>
        <dbReference type="EMBL" id="KAK9240183.1"/>
    </source>
</evidence>
<evidence type="ECO:0000313" key="2">
    <source>
        <dbReference type="Proteomes" id="UP001433508"/>
    </source>
</evidence>
<accession>A0ACC3T8C5</accession>
<reference evidence="2" key="1">
    <citation type="journal article" date="2024" name="Front. Bioeng. Biotechnol.">
        <title>Genome-scale model development and genomic sequencing of the oleaginous clade Lipomyces.</title>
        <authorList>
            <person name="Czajka J.J."/>
            <person name="Han Y."/>
            <person name="Kim J."/>
            <person name="Mondo S.J."/>
            <person name="Hofstad B.A."/>
            <person name="Robles A."/>
            <person name="Haridas S."/>
            <person name="Riley R."/>
            <person name="LaButti K."/>
            <person name="Pangilinan J."/>
            <person name="Andreopoulos W."/>
            <person name="Lipzen A."/>
            <person name="Yan J."/>
            <person name="Wang M."/>
            <person name="Ng V."/>
            <person name="Grigoriev I.V."/>
            <person name="Spatafora J.W."/>
            <person name="Magnuson J.K."/>
            <person name="Baker S.E."/>
            <person name="Pomraning K.R."/>
        </authorList>
    </citation>
    <scope>NUCLEOTIDE SEQUENCE [LARGE SCALE GENOMIC DNA]</scope>
    <source>
        <strain evidence="2">CBS 7786</strain>
    </source>
</reference>
<dbReference type="EMBL" id="MU971341">
    <property type="protein sequence ID" value="KAK9240183.1"/>
    <property type="molecule type" value="Genomic_DNA"/>
</dbReference>
<proteinExistence type="predicted"/>